<evidence type="ECO:0000256" key="1">
    <source>
        <dbReference type="SAM" id="SignalP"/>
    </source>
</evidence>
<gene>
    <name evidence="2" type="ORF">OH76DRAFT_1408721</name>
</gene>
<proteinExistence type="predicted"/>
<evidence type="ECO:0000313" key="2">
    <source>
        <dbReference type="EMBL" id="RDX44795.1"/>
    </source>
</evidence>
<keyword evidence="3" id="KW-1185">Reference proteome</keyword>
<dbReference type="AlphaFoldDB" id="A0A371CWZ4"/>
<evidence type="ECO:0008006" key="4">
    <source>
        <dbReference type="Google" id="ProtNLM"/>
    </source>
</evidence>
<protein>
    <recommendedName>
        <fullName evidence="4">Secreted protein</fullName>
    </recommendedName>
</protein>
<evidence type="ECO:0000313" key="3">
    <source>
        <dbReference type="Proteomes" id="UP000256964"/>
    </source>
</evidence>
<sequence>MTASPTRSLSSVCLPISLSAFCSVSYHTGCSTSWTLDRYTCLRGDSLYPRTSASAKLARNMRTQSCVYEL</sequence>
<keyword evidence="1" id="KW-0732">Signal</keyword>
<organism evidence="2 3">
    <name type="scientific">Lentinus brumalis</name>
    <dbReference type="NCBI Taxonomy" id="2498619"/>
    <lineage>
        <taxon>Eukaryota</taxon>
        <taxon>Fungi</taxon>
        <taxon>Dikarya</taxon>
        <taxon>Basidiomycota</taxon>
        <taxon>Agaricomycotina</taxon>
        <taxon>Agaricomycetes</taxon>
        <taxon>Polyporales</taxon>
        <taxon>Polyporaceae</taxon>
        <taxon>Lentinus</taxon>
    </lineage>
</organism>
<name>A0A371CWZ4_9APHY</name>
<reference evidence="2 3" key="1">
    <citation type="journal article" date="2018" name="Biotechnol. Biofuels">
        <title>Integrative visual omics of the white-rot fungus Polyporus brumalis exposes the biotechnological potential of its oxidative enzymes for delignifying raw plant biomass.</title>
        <authorList>
            <person name="Miyauchi S."/>
            <person name="Rancon A."/>
            <person name="Drula E."/>
            <person name="Hage H."/>
            <person name="Chaduli D."/>
            <person name="Favel A."/>
            <person name="Grisel S."/>
            <person name="Henrissat B."/>
            <person name="Herpoel-Gimbert I."/>
            <person name="Ruiz-Duenas F.J."/>
            <person name="Chevret D."/>
            <person name="Hainaut M."/>
            <person name="Lin J."/>
            <person name="Wang M."/>
            <person name="Pangilinan J."/>
            <person name="Lipzen A."/>
            <person name="Lesage-Meessen L."/>
            <person name="Navarro D."/>
            <person name="Riley R."/>
            <person name="Grigoriev I.V."/>
            <person name="Zhou S."/>
            <person name="Raouche S."/>
            <person name="Rosso M.N."/>
        </authorList>
    </citation>
    <scope>NUCLEOTIDE SEQUENCE [LARGE SCALE GENOMIC DNA]</scope>
    <source>
        <strain evidence="2 3">BRFM 1820</strain>
    </source>
</reference>
<accession>A0A371CWZ4</accession>
<feature type="chain" id="PRO_5017052105" description="Secreted protein" evidence="1">
    <location>
        <begin position="21"/>
        <end position="70"/>
    </location>
</feature>
<dbReference type="Proteomes" id="UP000256964">
    <property type="component" value="Unassembled WGS sequence"/>
</dbReference>
<feature type="signal peptide" evidence="1">
    <location>
        <begin position="1"/>
        <end position="20"/>
    </location>
</feature>
<dbReference type="EMBL" id="KZ857445">
    <property type="protein sequence ID" value="RDX44795.1"/>
    <property type="molecule type" value="Genomic_DNA"/>
</dbReference>